<keyword evidence="2" id="KW-0520">NAD</keyword>
<dbReference type="GO" id="GO:0016491">
    <property type="term" value="F:oxidoreductase activity"/>
    <property type="evidence" value="ECO:0007669"/>
    <property type="project" value="UniProtKB-KW"/>
</dbReference>
<evidence type="ECO:0000256" key="1">
    <source>
        <dbReference type="ARBA" id="ARBA00023002"/>
    </source>
</evidence>
<dbReference type="AlphaFoldDB" id="A0A411E9G3"/>
<dbReference type="RefSeq" id="WP_129603918.1">
    <property type="nucleotide sequence ID" value="NZ_CP035544.1"/>
</dbReference>
<dbReference type="Pfam" id="PF02826">
    <property type="entry name" value="2-Hacid_dh_C"/>
    <property type="match status" value="1"/>
</dbReference>
<keyword evidence="1" id="KW-0560">Oxidoreductase</keyword>
<dbReference type="Proteomes" id="UP000290889">
    <property type="component" value="Chromosome"/>
</dbReference>
<organism evidence="4 5">
    <name type="scientific">Muriicola soli</name>
    <dbReference type="NCBI Taxonomy" id="2507538"/>
    <lineage>
        <taxon>Bacteria</taxon>
        <taxon>Pseudomonadati</taxon>
        <taxon>Bacteroidota</taxon>
        <taxon>Flavobacteriia</taxon>
        <taxon>Flavobacteriales</taxon>
        <taxon>Flavobacteriaceae</taxon>
        <taxon>Muriicola</taxon>
    </lineage>
</organism>
<reference evidence="4 5" key="1">
    <citation type="submission" date="2019-01" db="EMBL/GenBank/DDBJ databases">
        <title>Muriicola soli sp. nov., isolated from soil.</title>
        <authorList>
            <person name="Kang H.J."/>
            <person name="Kim S.B."/>
        </authorList>
    </citation>
    <scope>NUCLEOTIDE SEQUENCE [LARGE SCALE GENOMIC DNA]</scope>
    <source>
        <strain evidence="4 5">MMS17-SY002</strain>
    </source>
</reference>
<evidence type="ECO:0000256" key="2">
    <source>
        <dbReference type="ARBA" id="ARBA00023027"/>
    </source>
</evidence>
<protein>
    <submittedName>
        <fullName evidence="4">Glyoxylate/hydroxypyruvate reductase A</fullName>
    </submittedName>
</protein>
<gene>
    <name evidence="4" type="ORF">EQY75_06365</name>
</gene>
<accession>A0A411E9G3</accession>
<evidence type="ECO:0000259" key="3">
    <source>
        <dbReference type="Pfam" id="PF02826"/>
    </source>
</evidence>
<dbReference type="EMBL" id="CP035544">
    <property type="protein sequence ID" value="QBA64183.1"/>
    <property type="molecule type" value="Genomic_DNA"/>
</dbReference>
<dbReference type="InterPro" id="IPR006140">
    <property type="entry name" value="D-isomer_DH_NAD-bd"/>
</dbReference>
<dbReference type="SUPFAM" id="SSF51735">
    <property type="entry name" value="NAD(P)-binding Rossmann-fold domains"/>
    <property type="match status" value="1"/>
</dbReference>
<dbReference type="InterPro" id="IPR036291">
    <property type="entry name" value="NAD(P)-bd_dom_sf"/>
</dbReference>
<dbReference type="CDD" id="cd12164">
    <property type="entry name" value="GDH_like_2"/>
    <property type="match status" value="1"/>
</dbReference>
<evidence type="ECO:0000313" key="5">
    <source>
        <dbReference type="Proteomes" id="UP000290889"/>
    </source>
</evidence>
<dbReference type="OrthoDB" id="9805416at2"/>
<proteinExistence type="predicted"/>
<dbReference type="PANTHER" id="PTHR43333">
    <property type="entry name" value="2-HACID_DH_C DOMAIN-CONTAINING PROTEIN"/>
    <property type="match status" value="1"/>
</dbReference>
<name>A0A411E9G3_9FLAO</name>
<feature type="domain" description="D-isomer specific 2-hydroxyacid dehydrogenase NAD-binding" evidence="3">
    <location>
        <begin position="102"/>
        <end position="274"/>
    </location>
</feature>
<evidence type="ECO:0000313" key="4">
    <source>
        <dbReference type="EMBL" id="QBA64183.1"/>
    </source>
</evidence>
<sequence length="309" mass="34286">MAIVLIRQDGKLDLWKSAFLDEFPDLPVHLYNEPHPKDEISLAIVWKHPQGCLGEYPNLQCVASFGAGVDFIIEDKSRPAGIPITRVVDDALADDMAEYVLTAVLGHLKNMDQYARDKHASEWHPIPYSRIKDHTIGIMGLGTLGTHVGNALTKLGFRVVGWSRHPKTQPGIKVHKGPEEKKDFLNQTSILVCLLPLTSETKGILNKSNLSQLQQGAYLINVARGGHLAENELIPLLDSGQLSGACLDVFQQEPLPENHPFWKHPLIKITPHVASVSDPKSVVPQLVENFRRLQNGEPLLNQIDPDLGY</sequence>
<dbReference type="KEGG" id="mur:EQY75_06365"/>
<keyword evidence="5" id="KW-1185">Reference proteome</keyword>
<dbReference type="Gene3D" id="3.40.50.720">
    <property type="entry name" value="NAD(P)-binding Rossmann-like Domain"/>
    <property type="match status" value="2"/>
</dbReference>
<dbReference type="PANTHER" id="PTHR43333:SF1">
    <property type="entry name" value="D-ISOMER SPECIFIC 2-HYDROXYACID DEHYDROGENASE NAD-BINDING DOMAIN-CONTAINING PROTEIN"/>
    <property type="match status" value="1"/>
</dbReference>
<dbReference type="GO" id="GO:0051287">
    <property type="term" value="F:NAD binding"/>
    <property type="evidence" value="ECO:0007669"/>
    <property type="project" value="InterPro"/>
</dbReference>
<keyword evidence="4" id="KW-0670">Pyruvate</keyword>
<dbReference type="SUPFAM" id="SSF52283">
    <property type="entry name" value="Formate/glycerate dehydrogenase catalytic domain-like"/>
    <property type="match status" value="1"/>
</dbReference>